<dbReference type="Proteomes" id="UP000311919">
    <property type="component" value="Unassembled WGS sequence"/>
</dbReference>
<dbReference type="EMBL" id="SKCS01000080">
    <property type="protein sequence ID" value="TNN18232.1"/>
    <property type="molecule type" value="Genomic_DNA"/>
</dbReference>
<reference evidence="2 3" key="1">
    <citation type="submission" date="2019-03" db="EMBL/GenBank/DDBJ databases">
        <title>An improved genome assembly of the fluke Schistosoma japonicum.</title>
        <authorList>
            <person name="Hu W."/>
            <person name="Luo F."/>
            <person name="Yin M."/>
            <person name="Mo X."/>
            <person name="Sun C."/>
            <person name="Wu Q."/>
            <person name="Zhu B."/>
            <person name="Xiang M."/>
            <person name="Wang J."/>
            <person name="Wang Y."/>
            <person name="Zhang T."/>
            <person name="Xu B."/>
            <person name="Zheng H."/>
            <person name="Feng Z."/>
        </authorList>
    </citation>
    <scope>NUCLEOTIDE SEQUENCE [LARGE SCALE GENOMIC DNA]</scope>
    <source>
        <strain evidence="2">HuSjv2</strain>
        <tissue evidence="2">Worms</tissue>
    </source>
</reference>
<dbReference type="OrthoDB" id="6265355at2759"/>
<organism evidence="2 3">
    <name type="scientific">Schistosoma japonicum</name>
    <name type="common">Blood fluke</name>
    <dbReference type="NCBI Taxonomy" id="6182"/>
    <lineage>
        <taxon>Eukaryota</taxon>
        <taxon>Metazoa</taxon>
        <taxon>Spiralia</taxon>
        <taxon>Lophotrochozoa</taxon>
        <taxon>Platyhelminthes</taxon>
        <taxon>Trematoda</taxon>
        <taxon>Digenea</taxon>
        <taxon>Strigeidida</taxon>
        <taxon>Schistosomatoidea</taxon>
        <taxon>Schistosomatidae</taxon>
        <taxon>Schistosoma</taxon>
    </lineage>
</organism>
<evidence type="ECO:0000256" key="1">
    <source>
        <dbReference type="SAM" id="MobiDB-lite"/>
    </source>
</evidence>
<dbReference type="AlphaFoldDB" id="A0A4Z2DPA1"/>
<comment type="caution">
    <text evidence="2">The sequence shown here is derived from an EMBL/GenBank/DDBJ whole genome shotgun (WGS) entry which is preliminary data.</text>
</comment>
<name>A0A4Z2DPA1_SCHJA</name>
<feature type="region of interest" description="Disordered" evidence="1">
    <location>
        <begin position="117"/>
        <end position="138"/>
    </location>
</feature>
<evidence type="ECO:0000313" key="2">
    <source>
        <dbReference type="EMBL" id="TNN18232.1"/>
    </source>
</evidence>
<accession>A0A4Z2DPA1</accession>
<gene>
    <name evidence="2" type="ORF">EWB00_010527</name>
</gene>
<evidence type="ECO:0000313" key="3">
    <source>
        <dbReference type="Proteomes" id="UP000311919"/>
    </source>
</evidence>
<sequence length="273" mass="32391">MEFNRNTTRQIGYYTPTYSNSPIIKRNNDYLLNNYQSESYGLNNLTQIQMKHNLSMYQHGNITNLEQNNEHYMKSNLLHNNNHLRINHRLDGKTQIIYETPSRTRQYWLDRRKLSSTNRIDNNNNNNNNNNNLHNDTINSNKTTLIKTNHSMFNDQLHSTMITGNNNNHHNPYYSSYLLSPLNKNDKQFESIEQTTELNDKDMRLYELTENEFILSELDPRINLTNSMLINKDKIKMLINNEKNNLSNHININDNLPIYQSIESIIDQVRLIN</sequence>
<keyword evidence="3" id="KW-1185">Reference proteome</keyword>
<protein>
    <submittedName>
        <fullName evidence="2">Uncharacterized protein</fullName>
    </submittedName>
</protein>
<proteinExistence type="predicted"/>